<keyword evidence="5" id="KW-0249">Electron transport</keyword>
<evidence type="ECO:0000256" key="5">
    <source>
        <dbReference type="ARBA" id="ARBA00022982"/>
    </source>
</evidence>
<comment type="caution">
    <text evidence="12">The sequence shown here is derived from an EMBL/GenBank/DDBJ whole genome shotgun (WGS) entry which is preliminary data.</text>
</comment>
<proteinExistence type="predicted"/>
<keyword evidence="6 9" id="KW-1133">Transmembrane helix</keyword>
<evidence type="ECO:0000256" key="3">
    <source>
        <dbReference type="ARBA" id="ARBA00022692"/>
    </source>
</evidence>
<keyword evidence="4" id="KW-0732">Signal</keyword>
<evidence type="ECO:0000256" key="9">
    <source>
        <dbReference type="SAM" id="Phobius"/>
    </source>
</evidence>
<dbReference type="PROSITE" id="PS50836">
    <property type="entry name" value="DOMON"/>
    <property type="match status" value="1"/>
</dbReference>
<evidence type="ECO:0008006" key="14">
    <source>
        <dbReference type="Google" id="ProtNLM"/>
    </source>
</evidence>
<sequence length="520" mass="57219">MMPQHGDVEAQRGNTRIPLAINRQGDDVSVSVGSPLGMRFQGILLQARTISGDILGQFELPEGLEAPYCSFATIAQSYNKFWLEVLSDPVQLSKRAIDTATSNFNLLPVRTTTRPPSFIPEIPKESSTDFDPFYDGCTHTKLCFGAPVNCVLSKNCQAVVAITVTGDAYDFELKAEDPAAWVGVGLSDDNKMGDDSIIECVKRGNKAAAYMSWTSNSPYSAVRLRNPQLGIQLLNSSIVDGAIYCKVRRDVVTQVNGVTFDLINEKYNLLIAAGASANETSVLYHGITFLASAKTLALSDVSTVAAASKLLIRLHGSFMLAAWIGTASIGIFLARYYRQTWKGSTLMGKDLWFAWHRIFMVLTWALSIVASVLIFVELKQWSKENNPHAILGTITTILCFFQPIGAYFRPHPGTPKRSIFNWAHWFIGNSAHIIGIVTIFFSLKLTKAELPEFVEWILVAFVVVHVISHLLLSLMGCISEKSPDKIITSFPMKDLVASGRNSAYPDPNADAPVSIKKRNK</sequence>
<evidence type="ECO:0000259" key="11">
    <source>
        <dbReference type="PROSITE" id="PS50939"/>
    </source>
</evidence>
<dbReference type="Pfam" id="PF03351">
    <property type="entry name" value="DOMON"/>
    <property type="match status" value="1"/>
</dbReference>
<dbReference type="PANTHER" id="PTHR23130:SF171">
    <property type="entry name" value="OS01G0895300 PROTEIN"/>
    <property type="match status" value="1"/>
</dbReference>
<evidence type="ECO:0000256" key="4">
    <source>
        <dbReference type="ARBA" id="ARBA00022729"/>
    </source>
</evidence>
<feature type="transmembrane region" description="Helical" evidence="9">
    <location>
        <begin position="453"/>
        <end position="472"/>
    </location>
</feature>
<dbReference type="EMBL" id="JAPWTJ010002396">
    <property type="protein sequence ID" value="KAJ8966292.1"/>
    <property type="molecule type" value="Genomic_DNA"/>
</dbReference>
<keyword evidence="13" id="KW-1185">Reference proteome</keyword>
<feature type="region of interest" description="Disordered" evidence="8">
    <location>
        <begin position="499"/>
        <end position="520"/>
    </location>
</feature>
<dbReference type="Proteomes" id="UP001162164">
    <property type="component" value="Unassembled WGS sequence"/>
</dbReference>
<dbReference type="CDD" id="cd08760">
    <property type="entry name" value="Cyt_b561_FRRS1_like"/>
    <property type="match status" value="1"/>
</dbReference>
<dbReference type="SMART" id="SM00665">
    <property type="entry name" value="B561"/>
    <property type="match status" value="1"/>
</dbReference>
<dbReference type="InterPro" id="IPR005018">
    <property type="entry name" value="DOMON_domain"/>
</dbReference>
<feature type="transmembrane region" description="Helical" evidence="9">
    <location>
        <begin position="388"/>
        <end position="408"/>
    </location>
</feature>
<keyword evidence="3 9" id="KW-0812">Transmembrane</keyword>
<keyword evidence="7 9" id="KW-0472">Membrane</keyword>
<keyword evidence="2" id="KW-0813">Transport</keyword>
<protein>
    <recommendedName>
        <fullName evidence="14">Ferric-chelate reductase 1</fullName>
    </recommendedName>
</protein>
<feature type="transmembrane region" description="Helical" evidence="9">
    <location>
        <begin position="358"/>
        <end position="376"/>
    </location>
</feature>
<evidence type="ECO:0000256" key="8">
    <source>
        <dbReference type="SAM" id="MobiDB-lite"/>
    </source>
</evidence>
<feature type="transmembrane region" description="Helical" evidence="9">
    <location>
        <begin position="318"/>
        <end position="337"/>
    </location>
</feature>
<gene>
    <name evidence="12" type="ORF">NQ317_019194</name>
</gene>
<dbReference type="Gene3D" id="1.20.120.1770">
    <property type="match status" value="1"/>
</dbReference>
<evidence type="ECO:0000256" key="1">
    <source>
        <dbReference type="ARBA" id="ARBA00004370"/>
    </source>
</evidence>
<dbReference type="PROSITE" id="PS50939">
    <property type="entry name" value="CYTOCHROME_B561"/>
    <property type="match status" value="1"/>
</dbReference>
<feature type="domain" description="Cytochrome b561" evidence="11">
    <location>
        <begin position="279"/>
        <end position="478"/>
    </location>
</feature>
<evidence type="ECO:0000256" key="6">
    <source>
        <dbReference type="ARBA" id="ARBA00022989"/>
    </source>
</evidence>
<feature type="domain" description="DOMON" evidence="10">
    <location>
        <begin position="156"/>
        <end position="274"/>
    </location>
</feature>
<evidence type="ECO:0000313" key="12">
    <source>
        <dbReference type="EMBL" id="KAJ8966292.1"/>
    </source>
</evidence>
<feature type="transmembrane region" description="Helical" evidence="9">
    <location>
        <begin position="420"/>
        <end position="441"/>
    </location>
</feature>
<evidence type="ECO:0000259" key="10">
    <source>
        <dbReference type="PROSITE" id="PS50836"/>
    </source>
</evidence>
<dbReference type="CDD" id="cd09628">
    <property type="entry name" value="DOMON_SDR_2_like"/>
    <property type="match status" value="1"/>
</dbReference>
<dbReference type="InterPro" id="IPR006593">
    <property type="entry name" value="Cyt_b561/ferric_Rdtase_TM"/>
</dbReference>
<accession>A0ABQ9IVI1</accession>
<organism evidence="12 13">
    <name type="scientific">Molorchus minor</name>
    <dbReference type="NCBI Taxonomy" id="1323400"/>
    <lineage>
        <taxon>Eukaryota</taxon>
        <taxon>Metazoa</taxon>
        <taxon>Ecdysozoa</taxon>
        <taxon>Arthropoda</taxon>
        <taxon>Hexapoda</taxon>
        <taxon>Insecta</taxon>
        <taxon>Pterygota</taxon>
        <taxon>Neoptera</taxon>
        <taxon>Endopterygota</taxon>
        <taxon>Coleoptera</taxon>
        <taxon>Polyphaga</taxon>
        <taxon>Cucujiformia</taxon>
        <taxon>Chrysomeloidea</taxon>
        <taxon>Cerambycidae</taxon>
        <taxon>Lamiinae</taxon>
        <taxon>Monochamini</taxon>
        <taxon>Molorchus</taxon>
    </lineage>
</organism>
<dbReference type="SMART" id="SM00664">
    <property type="entry name" value="DoH"/>
    <property type="match status" value="1"/>
</dbReference>
<dbReference type="PANTHER" id="PTHR23130">
    <property type="entry name" value="CYTOCHROME B561 AND DOMON DOMAIN-CONTAINING PROTEIN"/>
    <property type="match status" value="1"/>
</dbReference>
<comment type="subcellular location">
    <subcellularLocation>
        <location evidence="1">Membrane</location>
    </subcellularLocation>
</comment>
<evidence type="ECO:0000313" key="13">
    <source>
        <dbReference type="Proteomes" id="UP001162164"/>
    </source>
</evidence>
<reference evidence="12" key="1">
    <citation type="journal article" date="2023" name="Insect Mol. Biol.">
        <title>Genome sequencing provides insights into the evolution of gene families encoding plant cell wall-degrading enzymes in longhorned beetles.</title>
        <authorList>
            <person name="Shin N.R."/>
            <person name="Okamura Y."/>
            <person name="Kirsch R."/>
            <person name="Pauchet Y."/>
        </authorList>
    </citation>
    <scope>NUCLEOTIDE SEQUENCE</scope>
    <source>
        <strain evidence="12">MMC_N1</strain>
    </source>
</reference>
<evidence type="ECO:0000256" key="7">
    <source>
        <dbReference type="ARBA" id="ARBA00023136"/>
    </source>
</evidence>
<name>A0ABQ9IVI1_9CUCU</name>
<evidence type="ECO:0000256" key="2">
    <source>
        <dbReference type="ARBA" id="ARBA00022448"/>
    </source>
</evidence>